<dbReference type="RefSeq" id="WP_201632218.1">
    <property type="nucleotide sequence ID" value="NZ_JAEQNB010000001.1"/>
</dbReference>
<dbReference type="PANTHER" id="PTHR10404">
    <property type="entry name" value="N-ACETYLATED-ALPHA-LINKED ACIDIC DIPEPTIDASE"/>
    <property type="match status" value="1"/>
</dbReference>
<evidence type="ECO:0000259" key="1">
    <source>
        <dbReference type="Pfam" id="PF04389"/>
    </source>
</evidence>
<dbReference type="InterPro" id="IPR046450">
    <property type="entry name" value="PA_dom_sf"/>
</dbReference>
<dbReference type="Pfam" id="PF04389">
    <property type="entry name" value="Peptidase_M28"/>
    <property type="match status" value="1"/>
</dbReference>
<proteinExistence type="predicted"/>
<dbReference type="SUPFAM" id="SSF53187">
    <property type="entry name" value="Zn-dependent exopeptidases"/>
    <property type="match status" value="1"/>
</dbReference>
<evidence type="ECO:0000313" key="3">
    <source>
        <dbReference type="Proteomes" id="UP000602284"/>
    </source>
</evidence>
<reference evidence="2 3" key="1">
    <citation type="submission" date="2021-01" db="EMBL/GenBank/DDBJ databases">
        <title>Tumebacillus sp. strain ITR2 16S ribosomal RNA gene Genome sequencing and assembly.</title>
        <authorList>
            <person name="Kang M."/>
        </authorList>
    </citation>
    <scope>NUCLEOTIDE SEQUENCE [LARGE SCALE GENOMIC DNA]</scope>
    <source>
        <strain evidence="2 3">ITR2</strain>
    </source>
</reference>
<accession>A0ABS1J7G5</accession>
<feature type="domain" description="Peptidase M28" evidence="1">
    <location>
        <begin position="238"/>
        <end position="443"/>
    </location>
</feature>
<name>A0ABS1J7G5_9BACL</name>
<dbReference type="PANTHER" id="PTHR10404:SF46">
    <property type="entry name" value="VACUOLAR PROTEIN SORTING-ASSOCIATED PROTEIN 70"/>
    <property type="match status" value="1"/>
</dbReference>
<dbReference type="EMBL" id="JAEQNB010000001">
    <property type="protein sequence ID" value="MBL0386215.1"/>
    <property type="molecule type" value="Genomic_DNA"/>
</dbReference>
<dbReference type="Gene3D" id="3.40.630.10">
    <property type="entry name" value="Zn peptidases"/>
    <property type="match status" value="1"/>
</dbReference>
<sequence length="656" mass="73413">MLKKWLAPFQAEASGVAALNHARVLSNHHRIQASPGYREAARYCVDRLLEYGLDAEIVTYQATPDVYFGNSRSFREWRCKEGELQLLGPHSKRLARYTEMELSIIQRSTSTPPEGVTTELVLVENATEESGYEGLDVRGKIVLARGSQMRIHELAVEKFGAVGIVTDNMTSFPPLRTREDLVDAVQYTSFWWYDERVTSFGFAVSPRVGDELRALCKKGPVTVHARVEAELVEGEIENVEAFIPGSTDEEVLLISHLCHPKPGGNDNASGPSVLLETARTLQRLLAEGRIAKPQRGIRFLLMPEFTGTHAHINHRRERLAKTVAALNLDMVGADPAKSGGPLTVVKSSRSLPSYTAELAHGIWELAAEDCRDFNRTYGYSLTNHLLTPFSPGSDHYILADPTVGIPCPMMITWPDKFYHTSFDTVDNLSPQMMGRVASTAATYLYWVANAQLQDLLSLASRMAAQVSQELELQVRSVREGVIEAGLALERLSWLRDCKIADLQSLQRLVPAEEVALWQTDLAKKTAFVESVYEHFHAELESVAQGLSQTLAEVAATTTETADPLLQKTFRRRGIGPLDLNGFLRHLTLEEREAWEKVVRESTHDTSVFLQYYMDGTRTLAEIIRHTELETDKADLPFSLAYIRLLLRLQLIEEVTP</sequence>
<gene>
    <name evidence="2" type="ORF">JJB07_06060</name>
</gene>
<evidence type="ECO:0000313" key="2">
    <source>
        <dbReference type="EMBL" id="MBL0386215.1"/>
    </source>
</evidence>
<dbReference type="InterPro" id="IPR039373">
    <property type="entry name" value="Peptidase_M28B"/>
</dbReference>
<dbReference type="SUPFAM" id="SSF52025">
    <property type="entry name" value="PA domain"/>
    <property type="match status" value="1"/>
</dbReference>
<dbReference type="Proteomes" id="UP000602284">
    <property type="component" value="Unassembled WGS sequence"/>
</dbReference>
<organism evidence="2 3">
    <name type="scientific">Tumebacillus amylolyticus</name>
    <dbReference type="NCBI Taxonomy" id="2801339"/>
    <lineage>
        <taxon>Bacteria</taxon>
        <taxon>Bacillati</taxon>
        <taxon>Bacillota</taxon>
        <taxon>Bacilli</taxon>
        <taxon>Bacillales</taxon>
        <taxon>Alicyclobacillaceae</taxon>
        <taxon>Tumebacillus</taxon>
    </lineage>
</organism>
<protein>
    <submittedName>
        <fullName evidence="2">DUF4910 domain-containing protein</fullName>
    </submittedName>
</protein>
<keyword evidence="3" id="KW-1185">Reference proteome</keyword>
<comment type="caution">
    <text evidence="2">The sequence shown here is derived from an EMBL/GenBank/DDBJ whole genome shotgun (WGS) entry which is preliminary data.</text>
</comment>
<dbReference type="InterPro" id="IPR007484">
    <property type="entry name" value="Peptidase_M28"/>
</dbReference>